<dbReference type="EMBL" id="CP048000">
    <property type="protein sequence ID" value="QHQ60039.1"/>
    <property type="molecule type" value="Genomic_DNA"/>
</dbReference>
<dbReference type="Pfam" id="PF04205">
    <property type="entry name" value="FMN_bind"/>
    <property type="match status" value="1"/>
</dbReference>
<dbReference type="NCBIfam" id="TIGR01947">
    <property type="entry name" value="rnfG"/>
    <property type="match status" value="1"/>
</dbReference>
<comment type="subcellular location">
    <subcellularLocation>
        <location evidence="6">Cell membrane</location>
        <topology evidence="6">Single-pass membrane protein</topology>
    </subcellularLocation>
</comment>
<keyword evidence="6" id="KW-1133">Transmembrane helix</keyword>
<evidence type="ECO:0000256" key="3">
    <source>
        <dbReference type="ARBA" id="ARBA00022630"/>
    </source>
</evidence>
<evidence type="ECO:0000256" key="5">
    <source>
        <dbReference type="ARBA" id="ARBA00022982"/>
    </source>
</evidence>
<gene>
    <name evidence="6" type="primary">rnfG</name>
    <name evidence="8" type="ORF">Ana3638_03955</name>
</gene>
<evidence type="ECO:0000313" key="9">
    <source>
        <dbReference type="Proteomes" id="UP000464314"/>
    </source>
</evidence>
<dbReference type="GO" id="GO:0010181">
    <property type="term" value="F:FMN binding"/>
    <property type="evidence" value="ECO:0007669"/>
    <property type="project" value="InterPro"/>
</dbReference>
<keyword evidence="6" id="KW-0472">Membrane</keyword>
<keyword evidence="5 6" id="KW-0249">Electron transport</keyword>
<keyword evidence="1 6" id="KW-0813">Transport</keyword>
<keyword evidence="9" id="KW-1185">Reference proteome</keyword>
<reference evidence="8 9" key="1">
    <citation type="submission" date="2020-01" db="EMBL/GenBank/DDBJ databases">
        <title>Genome analysis of Anaerocolumna sp. CBA3638.</title>
        <authorList>
            <person name="Kim J."/>
            <person name="Roh S.W."/>
        </authorList>
    </citation>
    <scope>NUCLEOTIDE SEQUENCE [LARGE SCALE GENOMIC DNA]</scope>
    <source>
        <strain evidence="8 9">CBA3638</strain>
    </source>
</reference>
<dbReference type="GO" id="GO:0009055">
    <property type="term" value="F:electron transfer activity"/>
    <property type="evidence" value="ECO:0007669"/>
    <property type="project" value="InterPro"/>
</dbReference>
<comment type="function">
    <text evidence="6">Part of a membrane-bound complex that couples electron transfer with translocation of ions across the membrane.</text>
</comment>
<dbReference type="RefSeq" id="WP_161836875.1">
    <property type="nucleotide sequence ID" value="NZ_CP048000.1"/>
</dbReference>
<dbReference type="PIRSF" id="PIRSF006091">
    <property type="entry name" value="E_trnsport_RnfG"/>
    <property type="match status" value="1"/>
</dbReference>
<dbReference type="InterPro" id="IPR010209">
    <property type="entry name" value="Ion_transpt_RnfG/RsxG"/>
</dbReference>
<dbReference type="InterPro" id="IPR007329">
    <property type="entry name" value="FMN-bd"/>
</dbReference>
<feature type="domain" description="FMN-binding" evidence="7">
    <location>
        <begin position="116"/>
        <end position="205"/>
    </location>
</feature>
<dbReference type="KEGG" id="anr:Ana3638_03955"/>
<dbReference type="EC" id="7.-.-.-" evidence="6"/>
<keyword evidence="6" id="KW-1003">Cell membrane</keyword>
<comment type="cofactor">
    <cofactor evidence="6">
        <name>FMN</name>
        <dbReference type="ChEBI" id="CHEBI:58210"/>
    </cofactor>
</comment>
<evidence type="ECO:0000256" key="1">
    <source>
        <dbReference type="ARBA" id="ARBA00022448"/>
    </source>
</evidence>
<protein>
    <recommendedName>
        <fullName evidence="6">Ion-translocating oxidoreductase complex subunit G</fullName>
        <ecNumber evidence="6">7.-.-.-</ecNumber>
    </recommendedName>
    <alternativeName>
        <fullName evidence="6">Rnf electron transport complex subunit G</fullName>
    </alternativeName>
</protein>
<comment type="similarity">
    <text evidence="6">Belongs to the RnfG family.</text>
</comment>
<dbReference type="SMART" id="SM00900">
    <property type="entry name" value="FMN_bind"/>
    <property type="match status" value="1"/>
</dbReference>
<dbReference type="GO" id="GO:0022900">
    <property type="term" value="P:electron transport chain"/>
    <property type="evidence" value="ECO:0007669"/>
    <property type="project" value="UniProtKB-UniRule"/>
</dbReference>
<keyword evidence="2 6" id="KW-0597">Phosphoprotein</keyword>
<dbReference type="GO" id="GO:0005886">
    <property type="term" value="C:plasma membrane"/>
    <property type="evidence" value="ECO:0007669"/>
    <property type="project" value="UniProtKB-SubCell"/>
</dbReference>
<keyword evidence="6" id="KW-1278">Translocase</keyword>
<dbReference type="Proteomes" id="UP000464314">
    <property type="component" value="Chromosome"/>
</dbReference>
<keyword evidence="3 6" id="KW-0285">Flavoprotein</keyword>
<evidence type="ECO:0000256" key="2">
    <source>
        <dbReference type="ARBA" id="ARBA00022553"/>
    </source>
</evidence>
<dbReference type="HAMAP" id="MF_00479">
    <property type="entry name" value="RsxG_RnfG"/>
    <property type="match status" value="1"/>
</dbReference>
<evidence type="ECO:0000256" key="4">
    <source>
        <dbReference type="ARBA" id="ARBA00022643"/>
    </source>
</evidence>
<keyword evidence="6" id="KW-0812">Transmembrane</keyword>
<evidence type="ECO:0000313" key="8">
    <source>
        <dbReference type="EMBL" id="QHQ60039.1"/>
    </source>
</evidence>
<dbReference type="PANTHER" id="PTHR36118">
    <property type="entry name" value="ION-TRANSLOCATING OXIDOREDUCTASE COMPLEX SUBUNIT G"/>
    <property type="match status" value="1"/>
</dbReference>
<evidence type="ECO:0000259" key="7">
    <source>
        <dbReference type="SMART" id="SM00900"/>
    </source>
</evidence>
<proteinExistence type="inferred from homology"/>
<evidence type="ECO:0000256" key="6">
    <source>
        <dbReference type="HAMAP-Rule" id="MF_00479"/>
    </source>
</evidence>
<organism evidence="8 9">
    <name type="scientific">Anaerocolumna sedimenticola</name>
    <dbReference type="NCBI Taxonomy" id="2696063"/>
    <lineage>
        <taxon>Bacteria</taxon>
        <taxon>Bacillati</taxon>
        <taxon>Bacillota</taxon>
        <taxon>Clostridia</taxon>
        <taxon>Lachnospirales</taxon>
        <taxon>Lachnospiraceae</taxon>
        <taxon>Anaerocolumna</taxon>
    </lineage>
</organism>
<keyword evidence="4 6" id="KW-0288">FMN</keyword>
<comment type="subunit">
    <text evidence="6">The complex is composed of six subunits: RnfA, RnfB, RnfC, RnfD, RnfE and RnfG.</text>
</comment>
<name>A0A6P1TIV1_9FIRM</name>
<accession>A0A6P1TIV1</accession>
<dbReference type="AlphaFoldDB" id="A0A6P1TIV1"/>
<feature type="modified residue" description="FMN phosphoryl threonine" evidence="6">
    <location>
        <position position="188"/>
    </location>
</feature>
<sequence length="213" mass="22510">MSKEKNSGKKGTIFKDALILFAITLIAGFALGFVHEITLPAIEAQNLQAKMEAYRTVFPGASEFKEEEALTLKIGEAAKVLESKGYTNITIDEALIATDEAGNKLGYVIVVTTQEGYGGAISLSLGYAMDGTVKGMEILSMNETAGLGAKAAAKEFKSQFADKKVTEFAYTKTGAKNENEIDALSGATITTRAVTNAVNSGLCFITDLVEAGN</sequence>
<dbReference type="PANTHER" id="PTHR36118:SF1">
    <property type="entry name" value="ION-TRANSLOCATING OXIDOREDUCTASE COMPLEX SUBUNIT G"/>
    <property type="match status" value="1"/>
</dbReference>